<accession>A0ABW7IAL3</accession>
<dbReference type="SUPFAM" id="SSF53756">
    <property type="entry name" value="UDP-Glycosyltransferase/glycogen phosphorylase"/>
    <property type="match status" value="1"/>
</dbReference>
<keyword evidence="2" id="KW-0328">Glycosyltransferase</keyword>
<feature type="region of interest" description="Disordered" evidence="1">
    <location>
        <begin position="489"/>
        <end position="512"/>
    </location>
</feature>
<sequence length="512" mass="57201">MTAPLRVLYYNWVDYLDPEGRGGGVTLYQANLMRALGETRGVEAVFLSAGVSHDLRRRAPRWERVRHGPDTDRGRRFEIVNSGVLAPAHHSFGDAAQLSHPATRDVFFDFIERNGPFDVVHFNNLEGLPADALALRERWPQMRVVLSLHNYYAFCPQVNLWHNERRSCEDFGGGARCIGCLPHRHDGKSLRLADAVAYRMKRAGVRPGGWAFDGVFRFGLRPVGRALRILGKLRRKARAPRAEAAFAERRRRMVETINRNCTDVLCVSDAVRTLAERYGISAELTRTGYIGTRAAELFAQTAPAPKLPKSALLTLGFLGYMRRDKGFYFLLGALEALPAQIARRIKLVVAARAGGREAMDRLAALRGHLGDVVHHDGYTHDALDGLLAEVDVGVVPMLWHDNLPQVAIEMHARHIPLLVSDMGGASELGRCADMVFTAGSMQDFARCITRLLSGEIDMDAYWRGAMPPPDMRAHVADLLHLYRSSEANVVDQEPRRRRTKGTSDQRIERSAS</sequence>
<comment type="caution">
    <text evidence="2">The sequence shown here is derived from an EMBL/GenBank/DDBJ whole genome shotgun (WGS) entry which is preliminary data.</text>
</comment>
<dbReference type="Proteomes" id="UP001607157">
    <property type="component" value="Unassembled WGS sequence"/>
</dbReference>
<dbReference type="InterPro" id="IPR050194">
    <property type="entry name" value="Glycosyltransferase_grp1"/>
</dbReference>
<dbReference type="RefSeq" id="WP_377172500.1">
    <property type="nucleotide sequence ID" value="NZ_JBHTJC010000004.1"/>
</dbReference>
<evidence type="ECO:0000313" key="2">
    <source>
        <dbReference type="EMBL" id="MFH0255133.1"/>
    </source>
</evidence>
<dbReference type="Gene3D" id="3.40.50.2000">
    <property type="entry name" value="Glycogen Phosphorylase B"/>
    <property type="match status" value="2"/>
</dbReference>
<organism evidence="2 3">
    <name type="scientific">Roseovarius aquimarinus</name>
    <dbReference type="NCBI Taxonomy" id="1229156"/>
    <lineage>
        <taxon>Bacteria</taxon>
        <taxon>Pseudomonadati</taxon>
        <taxon>Pseudomonadota</taxon>
        <taxon>Alphaproteobacteria</taxon>
        <taxon>Rhodobacterales</taxon>
        <taxon>Roseobacteraceae</taxon>
        <taxon>Roseovarius</taxon>
    </lineage>
</organism>
<dbReference type="GO" id="GO:0016757">
    <property type="term" value="F:glycosyltransferase activity"/>
    <property type="evidence" value="ECO:0007669"/>
    <property type="project" value="UniProtKB-KW"/>
</dbReference>
<name>A0ABW7IAL3_9RHOB</name>
<reference evidence="2 3" key="1">
    <citation type="submission" date="2024-10" db="EMBL/GenBank/DDBJ databases">
        <authorList>
            <person name="Yang X.-N."/>
        </authorList>
    </citation>
    <scope>NUCLEOTIDE SEQUENCE [LARGE SCALE GENOMIC DNA]</scope>
    <source>
        <strain evidence="2 3">CAU 1059</strain>
    </source>
</reference>
<evidence type="ECO:0000256" key="1">
    <source>
        <dbReference type="SAM" id="MobiDB-lite"/>
    </source>
</evidence>
<proteinExistence type="predicted"/>
<dbReference type="PANTHER" id="PTHR45947">
    <property type="entry name" value="SULFOQUINOVOSYL TRANSFERASE SQD2"/>
    <property type="match status" value="1"/>
</dbReference>
<gene>
    <name evidence="2" type="ORF">ACGRVM_14600</name>
</gene>
<keyword evidence="2" id="KW-0808">Transferase</keyword>
<keyword evidence="3" id="KW-1185">Reference proteome</keyword>
<dbReference type="EMBL" id="JBIHMM010000004">
    <property type="protein sequence ID" value="MFH0255133.1"/>
    <property type="molecule type" value="Genomic_DNA"/>
</dbReference>
<evidence type="ECO:0000313" key="3">
    <source>
        <dbReference type="Proteomes" id="UP001607157"/>
    </source>
</evidence>
<feature type="compositionally biased region" description="Basic and acidic residues" evidence="1">
    <location>
        <begin position="501"/>
        <end position="512"/>
    </location>
</feature>
<dbReference type="EC" id="2.4.-.-" evidence="2"/>
<protein>
    <submittedName>
        <fullName evidence="2">Glycosyltransferase</fullName>
        <ecNumber evidence="2">2.4.-.-</ecNumber>
    </submittedName>
</protein>
<dbReference type="PANTHER" id="PTHR45947:SF3">
    <property type="entry name" value="SULFOQUINOVOSYL TRANSFERASE SQD2"/>
    <property type="match status" value="1"/>
</dbReference>
<dbReference type="Pfam" id="PF13692">
    <property type="entry name" value="Glyco_trans_1_4"/>
    <property type="match status" value="1"/>
</dbReference>